<reference evidence="9 10" key="1">
    <citation type="submission" date="2024-01" db="EMBL/GenBank/DDBJ databases">
        <title>Complete genome of Cladobotryum mycophilum ATHUM6906.</title>
        <authorList>
            <person name="Christinaki A.C."/>
            <person name="Myridakis A.I."/>
            <person name="Kouvelis V.N."/>
        </authorList>
    </citation>
    <scope>NUCLEOTIDE SEQUENCE [LARGE SCALE GENOMIC DNA]</scope>
    <source>
        <strain evidence="9 10">ATHUM6906</strain>
    </source>
</reference>
<keyword evidence="10" id="KW-1185">Reference proteome</keyword>
<keyword evidence="4 7" id="KW-1133">Transmembrane helix</keyword>
<protein>
    <recommendedName>
        <fullName evidence="8">DUF202 domain-containing protein</fullName>
    </recommendedName>
</protein>
<dbReference type="Proteomes" id="UP001338125">
    <property type="component" value="Unassembled WGS sequence"/>
</dbReference>
<feature type="compositionally biased region" description="Low complexity" evidence="6">
    <location>
        <begin position="43"/>
        <end position="52"/>
    </location>
</feature>
<comment type="caution">
    <text evidence="9">The sequence shown here is derived from an EMBL/GenBank/DDBJ whole genome shotgun (WGS) entry which is preliminary data.</text>
</comment>
<keyword evidence="3 7" id="KW-0812">Transmembrane</keyword>
<evidence type="ECO:0000256" key="6">
    <source>
        <dbReference type="SAM" id="MobiDB-lite"/>
    </source>
</evidence>
<sequence length="249" mass="27088">MGPDSLTLIRTGTHRTMDDGQQQADETTGIFARGTGQTYQALNTGSNNHNNVGSGGGGGDTPRSRKSNVSPGGKTERFLGRDEPGTQRRRRDQDGEDSDADTANEPDAPRWREYMSKFQSLELENKGSVARDHLALERTFLAWLRTSLAFASIGVAVTQLFRLNTSVNSDPGDVDGNSLRQMGRPLGSAFLAISIVTLLLGCKRYFRAQEWILKGKFPASRGTILIMAFIAMSLMVLSLVVVIAIQPPS</sequence>
<evidence type="ECO:0000256" key="5">
    <source>
        <dbReference type="ARBA" id="ARBA00023136"/>
    </source>
</evidence>
<feature type="transmembrane region" description="Helical" evidence="7">
    <location>
        <begin position="223"/>
        <end position="245"/>
    </location>
</feature>
<feature type="compositionally biased region" description="Basic and acidic residues" evidence="6">
    <location>
        <begin position="74"/>
        <end position="86"/>
    </location>
</feature>
<dbReference type="EMBL" id="JAVFKD010000014">
    <property type="protein sequence ID" value="KAK5990327.1"/>
    <property type="molecule type" value="Genomic_DNA"/>
</dbReference>
<feature type="domain" description="DUF202" evidence="8">
    <location>
        <begin position="131"/>
        <end position="209"/>
    </location>
</feature>
<dbReference type="InterPro" id="IPR003807">
    <property type="entry name" value="DUF202"/>
</dbReference>
<evidence type="ECO:0000256" key="2">
    <source>
        <dbReference type="ARBA" id="ARBA00022475"/>
    </source>
</evidence>
<gene>
    <name evidence="9" type="ORF">PT974_08594</name>
</gene>
<evidence type="ECO:0000313" key="10">
    <source>
        <dbReference type="Proteomes" id="UP001338125"/>
    </source>
</evidence>
<proteinExistence type="predicted"/>
<feature type="transmembrane region" description="Helical" evidence="7">
    <location>
        <begin position="182"/>
        <end position="202"/>
    </location>
</feature>
<feature type="transmembrane region" description="Helical" evidence="7">
    <location>
        <begin position="140"/>
        <end position="162"/>
    </location>
</feature>
<evidence type="ECO:0000256" key="3">
    <source>
        <dbReference type="ARBA" id="ARBA00022692"/>
    </source>
</evidence>
<evidence type="ECO:0000259" key="8">
    <source>
        <dbReference type="Pfam" id="PF02656"/>
    </source>
</evidence>
<comment type="subcellular location">
    <subcellularLocation>
        <location evidence="1">Cell membrane</location>
        <topology evidence="1">Multi-pass membrane protein</topology>
    </subcellularLocation>
</comment>
<evidence type="ECO:0000256" key="7">
    <source>
        <dbReference type="SAM" id="Phobius"/>
    </source>
</evidence>
<name>A0ABR0SDR9_9HYPO</name>
<dbReference type="PANTHER" id="PTHR34187">
    <property type="entry name" value="FGR18P"/>
    <property type="match status" value="1"/>
</dbReference>
<evidence type="ECO:0000256" key="1">
    <source>
        <dbReference type="ARBA" id="ARBA00004651"/>
    </source>
</evidence>
<evidence type="ECO:0000313" key="9">
    <source>
        <dbReference type="EMBL" id="KAK5990327.1"/>
    </source>
</evidence>
<dbReference type="PANTHER" id="PTHR34187:SF2">
    <property type="entry name" value="DUF202 DOMAIN-CONTAINING PROTEIN"/>
    <property type="match status" value="1"/>
</dbReference>
<feature type="region of interest" description="Disordered" evidence="6">
    <location>
        <begin position="1"/>
        <end position="111"/>
    </location>
</feature>
<evidence type="ECO:0000256" key="4">
    <source>
        <dbReference type="ARBA" id="ARBA00022989"/>
    </source>
</evidence>
<dbReference type="InterPro" id="IPR052053">
    <property type="entry name" value="IM_YidH-like"/>
</dbReference>
<keyword evidence="5 7" id="KW-0472">Membrane</keyword>
<accession>A0ABR0SDR9</accession>
<dbReference type="Pfam" id="PF02656">
    <property type="entry name" value="DUF202"/>
    <property type="match status" value="1"/>
</dbReference>
<organism evidence="9 10">
    <name type="scientific">Cladobotryum mycophilum</name>
    <dbReference type="NCBI Taxonomy" id="491253"/>
    <lineage>
        <taxon>Eukaryota</taxon>
        <taxon>Fungi</taxon>
        <taxon>Dikarya</taxon>
        <taxon>Ascomycota</taxon>
        <taxon>Pezizomycotina</taxon>
        <taxon>Sordariomycetes</taxon>
        <taxon>Hypocreomycetidae</taxon>
        <taxon>Hypocreales</taxon>
        <taxon>Hypocreaceae</taxon>
        <taxon>Cladobotryum</taxon>
    </lineage>
</organism>
<feature type="compositionally biased region" description="Acidic residues" evidence="6">
    <location>
        <begin position="94"/>
        <end position="104"/>
    </location>
</feature>
<keyword evidence="2" id="KW-1003">Cell membrane</keyword>